<dbReference type="InterPro" id="IPR036271">
    <property type="entry name" value="Tet_transcr_reg_TetR-rel_C_sf"/>
</dbReference>
<dbReference type="Pfam" id="PF00440">
    <property type="entry name" value="TetR_N"/>
    <property type="match status" value="1"/>
</dbReference>
<dbReference type="Gene3D" id="1.10.357.10">
    <property type="entry name" value="Tetracycline Repressor, domain 2"/>
    <property type="match status" value="1"/>
</dbReference>
<dbReference type="GO" id="GO:0003700">
    <property type="term" value="F:DNA-binding transcription factor activity"/>
    <property type="evidence" value="ECO:0007669"/>
    <property type="project" value="TreeGrafter"/>
</dbReference>
<sequence length="216" mass="23912">MTEKKTRGRQRSSESQEAILAATAELLTQKPLRDITIEAIAGKAGVGKVTIYRWWPTKAYVALDACSSILARNIPVSDTGDIRTDLTTLLRYSLDLAAMPEGKIVGQFLAETQDDPQFALLFRDRVVRPRRDAIGELLDRAAKRGEINPKIDKHFIIDLLYAPLIFRNMVGSCPPAMNAEEMICAVLYGIGSPKSTRGALSFRLGPKPKTLRIKKS</sequence>
<evidence type="ECO:0000256" key="2">
    <source>
        <dbReference type="ARBA" id="ARBA00023125"/>
    </source>
</evidence>
<evidence type="ECO:0000259" key="5">
    <source>
        <dbReference type="PROSITE" id="PS50977"/>
    </source>
</evidence>
<evidence type="ECO:0000256" key="4">
    <source>
        <dbReference type="PROSITE-ProRule" id="PRU00335"/>
    </source>
</evidence>
<accession>A0A2Z5FZP4</accession>
<evidence type="ECO:0000256" key="1">
    <source>
        <dbReference type="ARBA" id="ARBA00023015"/>
    </source>
</evidence>
<dbReference type="Pfam" id="PF16859">
    <property type="entry name" value="TetR_C_11"/>
    <property type="match status" value="1"/>
</dbReference>
<evidence type="ECO:0000256" key="3">
    <source>
        <dbReference type="ARBA" id="ARBA00023163"/>
    </source>
</evidence>
<name>A0A2Z5FZP4_9BACT</name>
<dbReference type="InterPro" id="IPR011075">
    <property type="entry name" value="TetR_C"/>
</dbReference>
<evidence type="ECO:0000313" key="7">
    <source>
        <dbReference type="Proteomes" id="UP000253606"/>
    </source>
</evidence>
<protein>
    <submittedName>
        <fullName evidence="6">Transcriptional regulator, TetR family</fullName>
    </submittedName>
</protein>
<dbReference type="GO" id="GO:0000976">
    <property type="term" value="F:transcription cis-regulatory region binding"/>
    <property type="evidence" value="ECO:0007669"/>
    <property type="project" value="TreeGrafter"/>
</dbReference>
<dbReference type="SUPFAM" id="SSF48498">
    <property type="entry name" value="Tetracyclin repressor-like, C-terminal domain"/>
    <property type="match status" value="1"/>
</dbReference>
<dbReference type="Gene3D" id="1.10.10.60">
    <property type="entry name" value="Homeodomain-like"/>
    <property type="match status" value="1"/>
</dbReference>
<dbReference type="PANTHER" id="PTHR30055">
    <property type="entry name" value="HTH-TYPE TRANSCRIPTIONAL REGULATOR RUTR"/>
    <property type="match status" value="1"/>
</dbReference>
<dbReference type="SUPFAM" id="SSF46689">
    <property type="entry name" value="Homeodomain-like"/>
    <property type="match status" value="1"/>
</dbReference>
<evidence type="ECO:0000313" key="6">
    <source>
        <dbReference type="EMBL" id="AXC12338.1"/>
    </source>
</evidence>
<dbReference type="PROSITE" id="PS50977">
    <property type="entry name" value="HTH_TETR_2"/>
    <property type="match status" value="1"/>
</dbReference>
<dbReference type="InterPro" id="IPR001647">
    <property type="entry name" value="HTH_TetR"/>
</dbReference>
<feature type="domain" description="HTH tetR-type" evidence="5">
    <location>
        <begin position="13"/>
        <end position="73"/>
    </location>
</feature>
<organism evidence="6 7">
    <name type="scientific">Acidisarcina polymorpha</name>
    <dbReference type="NCBI Taxonomy" id="2211140"/>
    <lineage>
        <taxon>Bacteria</taxon>
        <taxon>Pseudomonadati</taxon>
        <taxon>Acidobacteriota</taxon>
        <taxon>Terriglobia</taxon>
        <taxon>Terriglobales</taxon>
        <taxon>Acidobacteriaceae</taxon>
        <taxon>Acidisarcina</taxon>
    </lineage>
</organism>
<dbReference type="InterPro" id="IPR009057">
    <property type="entry name" value="Homeodomain-like_sf"/>
</dbReference>
<dbReference type="EMBL" id="CP030840">
    <property type="protein sequence ID" value="AXC12338.1"/>
    <property type="molecule type" value="Genomic_DNA"/>
</dbReference>
<reference evidence="6 7" key="1">
    <citation type="journal article" date="2018" name="Front. Microbiol.">
        <title>Hydrolytic Capabilities as a Key to Environmental Success: Chitinolytic and Cellulolytic Acidobacteria From Acidic Sub-arctic Soils and Boreal Peatlands.</title>
        <authorList>
            <person name="Belova S.E."/>
            <person name="Ravin N.V."/>
            <person name="Pankratov T.A."/>
            <person name="Rakitin A.L."/>
            <person name="Ivanova A.A."/>
            <person name="Beletsky A.V."/>
            <person name="Mardanov A.V."/>
            <person name="Sinninghe Damste J.S."/>
            <person name="Dedysh S.N."/>
        </authorList>
    </citation>
    <scope>NUCLEOTIDE SEQUENCE [LARGE SCALE GENOMIC DNA]</scope>
    <source>
        <strain evidence="6 7">SBC82</strain>
    </source>
</reference>
<keyword evidence="1" id="KW-0805">Transcription regulation</keyword>
<feature type="DNA-binding region" description="H-T-H motif" evidence="4">
    <location>
        <begin position="36"/>
        <end position="55"/>
    </location>
</feature>
<proteinExistence type="predicted"/>
<keyword evidence="2 4" id="KW-0238">DNA-binding</keyword>
<dbReference type="InterPro" id="IPR050109">
    <property type="entry name" value="HTH-type_TetR-like_transc_reg"/>
</dbReference>
<dbReference type="Proteomes" id="UP000253606">
    <property type="component" value="Chromosome"/>
</dbReference>
<dbReference type="KEGG" id="abas:ACPOL_3039"/>
<dbReference type="AlphaFoldDB" id="A0A2Z5FZP4"/>
<keyword evidence="3" id="KW-0804">Transcription</keyword>
<dbReference type="OrthoDB" id="9796019at2"/>
<gene>
    <name evidence="6" type="ORF">ACPOL_3039</name>
</gene>
<dbReference type="PANTHER" id="PTHR30055:SF148">
    <property type="entry name" value="TETR-FAMILY TRANSCRIPTIONAL REGULATOR"/>
    <property type="match status" value="1"/>
</dbReference>
<keyword evidence="7" id="KW-1185">Reference proteome</keyword>
<dbReference type="RefSeq" id="WP_114207572.1">
    <property type="nucleotide sequence ID" value="NZ_CP030840.1"/>
</dbReference>